<dbReference type="AlphaFoldDB" id="A0A1Y6K6X2"/>
<dbReference type="PROSITE" id="PS51480">
    <property type="entry name" value="DHAL"/>
    <property type="match status" value="1"/>
</dbReference>
<evidence type="ECO:0000313" key="2">
    <source>
        <dbReference type="EMBL" id="SMX54638.1"/>
    </source>
</evidence>
<dbReference type="RefSeq" id="WP_087862464.1">
    <property type="nucleotide sequence ID" value="NZ_LT859958.1"/>
</dbReference>
<dbReference type="SMART" id="SM01120">
    <property type="entry name" value="Dak2"/>
    <property type="match status" value="1"/>
</dbReference>
<dbReference type="EMBL" id="LT859958">
    <property type="protein sequence ID" value="SMX54638.1"/>
    <property type="molecule type" value="Genomic_DNA"/>
</dbReference>
<dbReference type="OrthoDB" id="9760324at2"/>
<dbReference type="GO" id="GO:0006071">
    <property type="term" value="P:glycerol metabolic process"/>
    <property type="evidence" value="ECO:0007669"/>
    <property type="project" value="InterPro"/>
</dbReference>
<dbReference type="InterPro" id="IPR033470">
    <property type="entry name" value="FakA-like_C"/>
</dbReference>
<dbReference type="PANTHER" id="PTHR33434">
    <property type="entry name" value="DEGV DOMAIN-CONTAINING PROTEIN DR_1986-RELATED"/>
    <property type="match status" value="1"/>
</dbReference>
<dbReference type="InterPro" id="IPR019986">
    <property type="entry name" value="YloV-like"/>
</dbReference>
<dbReference type="InterPro" id="IPR004007">
    <property type="entry name" value="DhaL_dom"/>
</dbReference>
<protein>
    <recommendedName>
        <fullName evidence="1">DhaL domain-containing protein</fullName>
    </recommendedName>
</protein>
<evidence type="ECO:0000259" key="1">
    <source>
        <dbReference type="PROSITE" id="PS51480"/>
    </source>
</evidence>
<feature type="domain" description="DhaL" evidence="1">
    <location>
        <begin position="25"/>
        <end position="217"/>
    </location>
</feature>
<dbReference type="KEGG" id="abat:CFX1CAM_1573"/>
<dbReference type="Pfam" id="PF13684">
    <property type="entry name" value="FakA-like_C"/>
    <property type="match status" value="1"/>
</dbReference>
<sequence>MSAAELSKISAAERHKLVSIPINGHGLKTLLEAGMVWLKTNQQAVNSLNVFPVPDGDTGTNMVLTMQAAFEEVENSAVDNVGQLAHAIARGALMGARGNSGVILSQIWRGFARALNDMPTMDVTTLAKALTEAKETAYKGVVRPVEGTILTVIKDIATQAEVSVQRTTSFTEVLSDIVQAAEASLERTPELLPILKQAGVVDSGGKGLVCIFEGMWRFINGDALDKPVTEVMSLSEMNLENALETIEPGQDYEVVIDFAPKSSFKLEEYYETLSEIGTSIQVGEGEGIYRMHIHVPQEYRYQPIDHTMTFGTVKKVMIENLMVQVDDMSHTKNPKLKLSKVQPGETAVVAVSPGPGISRIFASLGVAAIVPGGQTMNPSIKELLASFENLSTDKIVILPNNKNIILAAREAASMTVKDVAVIPSISVPQGLSAMFRLIPDADFNENVEGMQEAIHDVQTGEITIATRSVEVDGVQVEKGQVIALHNGKLVSSSSSIDKACEAFLHAAETHLYERITLYYGIDISGQQVNNLADKIRSIYPDHEIEVHEGGQPHYQLIIAVE</sequence>
<dbReference type="PANTHER" id="PTHR33434:SF4">
    <property type="entry name" value="PHOSPHATASE PROTEIN"/>
    <property type="match status" value="1"/>
</dbReference>
<evidence type="ECO:0000313" key="3">
    <source>
        <dbReference type="Proteomes" id="UP000195514"/>
    </source>
</evidence>
<reference evidence="3" key="1">
    <citation type="submission" date="2017-05" db="EMBL/GenBank/DDBJ databases">
        <authorList>
            <person name="Kirkegaard R."/>
            <person name="Mcilroy J S."/>
        </authorList>
    </citation>
    <scope>NUCLEOTIDE SEQUENCE [LARGE SCALE GENOMIC DNA]</scope>
</reference>
<keyword evidence="3" id="KW-1185">Reference proteome</keyword>
<organism evidence="2 3">
    <name type="scientific">Candidatus Brevifilum fermentans</name>
    <dbReference type="NCBI Taxonomy" id="1986204"/>
    <lineage>
        <taxon>Bacteria</taxon>
        <taxon>Bacillati</taxon>
        <taxon>Chloroflexota</taxon>
        <taxon>Anaerolineae</taxon>
        <taxon>Anaerolineales</taxon>
        <taxon>Anaerolineaceae</taxon>
        <taxon>Candidatus Brevifilum</taxon>
    </lineage>
</organism>
<dbReference type="InterPro" id="IPR048394">
    <property type="entry name" value="FakA-like_M"/>
</dbReference>
<dbReference type="SUPFAM" id="SSF101473">
    <property type="entry name" value="DhaL-like"/>
    <property type="match status" value="1"/>
</dbReference>
<dbReference type="InterPro" id="IPR036117">
    <property type="entry name" value="DhaL_dom_sf"/>
</dbReference>
<gene>
    <name evidence="2" type="ORF">CFX1CAM_1573</name>
</gene>
<dbReference type="SMART" id="SM01121">
    <property type="entry name" value="Dak1_2"/>
    <property type="match status" value="1"/>
</dbReference>
<dbReference type="Proteomes" id="UP000195514">
    <property type="component" value="Chromosome I"/>
</dbReference>
<dbReference type="InterPro" id="IPR050270">
    <property type="entry name" value="DegV_domain_contain"/>
</dbReference>
<proteinExistence type="predicted"/>
<dbReference type="Pfam" id="PF02734">
    <property type="entry name" value="Dak2"/>
    <property type="match status" value="1"/>
</dbReference>
<dbReference type="GO" id="GO:0004371">
    <property type="term" value="F:glycerone kinase activity"/>
    <property type="evidence" value="ECO:0007669"/>
    <property type="project" value="InterPro"/>
</dbReference>
<dbReference type="NCBIfam" id="TIGR03599">
    <property type="entry name" value="YloV"/>
    <property type="match status" value="1"/>
</dbReference>
<dbReference type="Gene3D" id="1.25.40.340">
    <property type="match status" value="1"/>
</dbReference>
<dbReference type="Pfam" id="PF21645">
    <property type="entry name" value="FakA-like_M"/>
    <property type="match status" value="1"/>
</dbReference>
<accession>A0A1Y6K6X2</accession>
<name>A0A1Y6K6X2_9CHLR</name>